<evidence type="ECO:0000259" key="3">
    <source>
        <dbReference type="Pfam" id="PF01555"/>
    </source>
</evidence>
<dbReference type="AlphaFoldDB" id="A0A1F7ICE1"/>
<organism evidence="4 5">
    <name type="scientific">Candidatus Roizmanbacteria bacterium RIFCSPLOWO2_01_FULL_35_13</name>
    <dbReference type="NCBI Taxonomy" id="1802055"/>
    <lineage>
        <taxon>Bacteria</taxon>
        <taxon>Candidatus Roizmaniibacteriota</taxon>
    </lineage>
</organism>
<dbReference type="Gene3D" id="3.40.50.150">
    <property type="entry name" value="Vaccinia Virus protein VP39"/>
    <property type="match status" value="2"/>
</dbReference>
<evidence type="ECO:0000256" key="1">
    <source>
        <dbReference type="ARBA" id="ARBA00022603"/>
    </source>
</evidence>
<keyword evidence="2" id="KW-0808">Transferase</keyword>
<dbReference type="GO" id="GO:0032259">
    <property type="term" value="P:methylation"/>
    <property type="evidence" value="ECO:0007669"/>
    <property type="project" value="UniProtKB-KW"/>
</dbReference>
<dbReference type="InterPro" id="IPR029063">
    <property type="entry name" value="SAM-dependent_MTases_sf"/>
</dbReference>
<keyword evidence="1" id="KW-0489">Methyltransferase</keyword>
<name>A0A1F7ICE1_9BACT</name>
<feature type="domain" description="DNA methylase N-4/N-6" evidence="3">
    <location>
        <begin position="25"/>
        <end position="82"/>
    </location>
</feature>
<dbReference type="GO" id="GO:0008170">
    <property type="term" value="F:N-methyltransferase activity"/>
    <property type="evidence" value="ECO:0007669"/>
    <property type="project" value="InterPro"/>
</dbReference>
<evidence type="ECO:0000313" key="4">
    <source>
        <dbReference type="EMBL" id="OGK41017.1"/>
    </source>
</evidence>
<accession>A0A1F7ICE1</accession>
<dbReference type="Proteomes" id="UP000179270">
    <property type="component" value="Unassembled WGS sequence"/>
</dbReference>
<evidence type="ECO:0000256" key="2">
    <source>
        <dbReference type="ARBA" id="ARBA00022679"/>
    </source>
</evidence>
<dbReference type="InterPro" id="IPR002941">
    <property type="entry name" value="DNA_methylase_N4/N6"/>
</dbReference>
<dbReference type="GO" id="GO:0003677">
    <property type="term" value="F:DNA binding"/>
    <property type="evidence" value="ECO:0007669"/>
    <property type="project" value="InterPro"/>
</dbReference>
<sequence>MKFPKPKIVSFRDEIEDVNNTSYLTHSLYYHPAKFIPQIVRYCLNKYTKNKGKTLDPFAGSGTTGLEAVTNGYSATLTDINPLLEYFYEIKLPEFSAKEWSKNVLIAEREIDTIFNIDISEIKNKKYDKRLEYWYPIDLLTFFTEIWGRISKKNKSISKVVLILIFFKISKKYSYAEHSMPKLFTSKRKRKEIEETQRGNGFGKTILEEARRELKKINKSVSELLTNYNLKKVDYYSGVDAYTFPFNKKTRADSIITSPPYLQAQEYIRTFKLEMMWLGYSNEKIKSFSKKEIPFRKPEGTITGQYIDKKRDRIKNKKLKEMFDSYFWFTIKALENASTSLKRGGRLCVLVGNPVMEKETVEIWKVIYEYFVSQKGYKLLDVFEDRIVSRKLFGGRKNNNPDGMRYEYLIVLEK</sequence>
<reference evidence="4 5" key="1">
    <citation type="journal article" date="2016" name="Nat. Commun.">
        <title>Thousands of microbial genomes shed light on interconnected biogeochemical processes in an aquifer system.</title>
        <authorList>
            <person name="Anantharaman K."/>
            <person name="Brown C.T."/>
            <person name="Hug L.A."/>
            <person name="Sharon I."/>
            <person name="Castelle C.J."/>
            <person name="Probst A.J."/>
            <person name="Thomas B.C."/>
            <person name="Singh A."/>
            <person name="Wilkins M.J."/>
            <person name="Karaoz U."/>
            <person name="Brodie E.L."/>
            <person name="Williams K.H."/>
            <person name="Hubbard S.S."/>
            <person name="Banfield J.F."/>
        </authorList>
    </citation>
    <scope>NUCLEOTIDE SEQUENCE [LARGE SCALE GENOMIC DNA]</scope>
</reference>
<protein>
    <recommendedName>
        <fullName evidence="3">DNA methylase N-4/N-6 domain-containing protein</fullName>
    </recommendedName>
</protein>
<evidence type="ECO:0000313" key="5">
    <source>
        <dbReference type="Proteomes" id="UP000179270"/>
    </source>
</evidence>
<gene>
    <name evidence="4" type="ORF">A3A74_01430</name>
</gene>
<dbReference type="EMBL" id="MGAF01000023">
    <property type="protein sequence ID" value="OGK41017.1"/>
    <property type="molecule type" value="Genomic_DNA"/>
</dbReference>
<proteinExistence type="predicted"/>
<comment type="caution">
    <text evidence="4">The sequence shown here is derived from an EMBL/GenBank/DDBJ whole genome shotgun (WGS) entry which is preliminary data.</text>
</comment>
<dbReference type="Pfam" id="PF01555">
    <property type="entry name" value="N6_N4_Mtase"/>
    <property type="match status" value="1"/>
</dbReference>
<dbReference type="SUPFAM" id="SSF53335">
    <property type="entry name" value="S-adenosyl-L-methionine-dependent methyltransferases"/>
    <property type="match status" value="2"/>
</dbReference>
<dbReference type="STRING" id="1802055.A3A74_01430"/>